<dbReference type="EMBL" id="JASJOU010000021">
    <property type="protein sequence ID" value="MDJ1506228.1"/>
    <property type="molecule type" value="Genomic_DNA"/>
</dbReference>
<dbReference type="Proteomes" id="UP001232063">
    <property type="component" value="Unassembled WGS sequence"/>
</dbReference>
<evidence type="ECO:0000313" key="2">
    <source>
        <dbReference type="Proteomes" id="UP001232063"/>
    </source>
</evidence>
<evidence type="ECO:0000313" key="1">
    <source>
        <dbReference type="EMBL" id="MDJ1506228.1"/>
    </source>
</evidence>
<dbReference type="AlphaFoldDB" id="A0AAE3RE66"/>
<keyword evidence="2" id="KW-1185">Reference proteome</keyword>
<gene>
    <name evidence="1" type="ORF">QNI22_36555</name>
</gene>
<reference evidence="1" key="1">
    <citation type="submission" date="2023-05" db="EMBL/GenBank/DDBJ databases">
        <authorList>
            <person name="Zhang X."/>
        </authorList>
    </citation>
    <scope>NUCLEOTIDE SEQUENCE</scope>
    <source>
        <strain evidence="1">BD1B2-1</strain>
    </source>
</reference>
<organism evidence="1 2">
    <name type="scientific">Xanthocytophaga agilis</name>
    <dbReference type="NCBI Taxonomy" id="3048010"/>
    <lineage>
        <taxon>Bacteria</taxon>
        <taxon>Pseudomonadati</taxon>
        <taxon>Bacteroidota</taxon>
        <taxon>Cytophagia</taxon>
        <taxon>Cytophagales</taxon>
        <taxon>Rhodocytophagaceae</taxon>
        <taxon>Xanthocytophaga</taxon>
    </lineage>
</organism>
<sequence length="101" mass="11415">MNQRFTYVVLLLSIFVLICCTKGIPEQAIEDGIAQQLVTETKTVVSYTVTEQKKAIGENGDAWLIHWEGKVKDKQGKVSNRKDSLLFYRMGDGSWVGHIIK</sequence>
<comment type="caution">
    <text evidence="1">The sequence shown here is derived from an EMBL/GenBank/DDBJ whole genome shotgun (WGS) entry which is preliminary data.</text>
</comment>
<proteinExistence type="predicted"/>
<protein>
    <submittedName>
        <fullName evidence="1">Uncharacterized protein</fullName>
    </submittedName>
</protein>
<dbReference type="RefSeq" id="WP_314519049.1">
    <property type="nucleotide sequence ID" value="NZ_JASJOU010000021.1"/>
</dbReference>
<name>A0AAE3RE66_9BACT</name>
<accession>A0AAE3RE66</accession>